<keyword evidence="3" id="KW-1185">Reference proteome</keyword>
<reference evidence="2" key="1">
    <citation type="submission" date="2022-03" db="EMBL/GenBank/DDBJ databases">
        <authorList>
            <person name="Alioto T."/>
            <person name="Alioto T."/>
            <person name="Gomez Garrido J."/>
        </authorList>
    </citation>
    <scope>NUCLEOTIDE SEQUENCE</scope>
</reference>
<name>A0AAD1S387_PELCU</name>
<evidence type="ECO:0000313" key="2">
    <source>
        <dbReference type="EMBL" id="CAH2286274.1"/>
    </source>
</evidence>
<feature type="non-terminal residue" evidence="2">
    <location>
        <position position="146"/>
    </location>
</feature>
<dbReference type="EMBL" id="OW240915">
    <property type="protein sequence ID" value="CAH2286274.1"/>
    <property type="molecule type" value="Genomic_DNA"/>
</dbReference>
<dbReference type="AlphaFoldDB" id="A0AAD1S387"/>
<feature type="compositionally biased region" description="Basic and acidic residues" evidence="1">
    <location>
        <begin position="18"/>
        <end position="36"/>
    </location>
</feature>
<feature type="region of interest" description="Disordered" evidence="1">
    <location>
        <begin position="1"/>
        <end position="43"/>
    </location>
</feature>
<dbReference type="Proteomes" id="UP001295444">
    <property type="component" value="Chromosome 04"/>
</dbReference>
<accession>A0AAD1S387</accession>
<protein>
    <submittedName>
        <fullName evidence="2">Uncharacterized protein</fullName>
    </submittedName>
</protein>
<evidence type="ECO:0000256" key="1">
    <source>
        <dbReference type="SAM" id="MobiDB-lite"/>
    </source>
</evidence>
<evidence type="ECO:0000313" key="3">
    <source>
        <dbReference type="Proteomes" id="UP001295444"/>
    </source>
</evidence>
<organism evidence="2 3">
    <name type="scientific">Pelobates cultripes</name>
    <name type="common">Western spadefoot toad</name>
    <dbReference type="NCBI Taxonomy" id="61616"/>
    <lineage>
        <taxon>Eukaryota</taxon>
        <taxon>Metazoa</taxon>
        <taxon>Chordata</taxon>
        <taxon>Craniata</taxon>
        <taxon>Vertebrata</taxon>
        <taxon>Euteleostomi</taxon>
        <taxon>Amphibia</taxon>
        <taxon>Batrachia</taxon>
        <taxon>Anura</taxon>
        <taxon>Pelobatoidea</taxon>
        <taxon>Pelobatidae</taxon>
        <taxon>Pelobates</taxon>
    </lineage>
</organism>
<gene>
    <name evidence="2" type="ORF">PECUL_23A048682</name>
</gene>
<feature type="region of interest" description="Disordered" evidence="1">
    <location>
        <begin position="91"/>
        <end position="122"/>
    </location>
</feature>
<sequence>MMESTNRPPMMTVGSLRKAGDFLRDPREPGRSEEAKSSLSTTRAIGKLEGLRPKGVVFCQQQETKQHGERAICKVLVTKCSFVMPKMMGRRRSSFPHPAGVTHPPETSKQHNPPTAPSLGGNNNPLMNLIDCVETALNDGFTMMLF</sequence>
<proteinExistence type="predicted"/>